<proteinExistence type="predicted"/>
<keyword evidence="3" id="KW-1185">Reference proteome</keyword>
<dbReference type="PATRIC" id="fig|156976.3.peg.1557"/>
<dbReference type="KEGG" id="crie:AK829_07785"/>
<feature type="compositionally biased region" description="Basic and acidic residues" evidence="1">
    <location>
        <begin position="77"/>
        <end position="91"/>
    </location>
</feature>
<organism evidence="2 3">
    <name type="scientific">Corynebacterium riegelii</name>
    <dbReference type="NCBI Taxonomy" id="156976"/>
    <lineage>
        <taxon>Bacteria</taxon>
        <taxon>Bacillati</taxon>
        <taxon>Actinomycetota</taxon>
        <taxon>Actinomycetes</taxon>
        <taxon>Mycobacteriales</taxon>
        <taxon>Corynebacteriaceae</taxon>
        <taxon>Corynebacterium</taxon>
    </lineage>
</organism>
<evidence type="ECO:0000256" key="1">
    <source>
        <dbReference type="SAM" id="MobiDB-lite"/>
    </source>
</evidence>
<reference evidence="2 3" key="1">
    <citation type="submission" date="2015-08" db="EMBL/GenBank/DDBJ databases">
        <authorList>
            <person name="Babu N.S."/>
            <person name="Beckwith C.J."/>
            <person name="Beseler K.G."/>
            <person name="Brison A."/>
            <person name="Carone J.V."/>
            <person name="Caskin T.P."/>
            <person name="Diamond M."/>
            <person name="Durham M.E."/>
            <person name="Foxe J.M."/>
            <person name="Go M."/>
            <person name="Henderson B.A."/>
            <person name="Jones I.B."/>
            <person name="McGettigan J.A."/>
            <person name="Micheletti S.J."/>
            <person name="Nasrallah M.E."/>
            <person name="Ortiz D."/>
            <person name="Piller C.R."/>
            <person name="Privatt S.R."/>
            <person name="Schneider S.L."/>
            <person name="Sharp S."/>
            <person name="Smith T.C."/>
            <person name="Stanton J.D."/>
            <person name="Ullery H.E."/>
            <person name="Wilson R.J."/>
            <person name="Serrano M.G."/>
            <person name="Buck G."/>
            <person name="Lee V."/>
            <person name="Wang Y."/>
            <person name="Carvalho R."/>
            <person name="Voegtly L."/>
            <person name="Shi R."/>
            <person name="Duckworth R."/>
            <person name="Johnson A."/>
            <person name="Loviza R."/>
            <person name="Walstead R."/>
            <person name="Shah Z."/>
            <person name="Kiflezghi M."/>
            <person name="Wade K."/>
            <person name="Ball S.L."/>
            <person name="Bradley K.W."/>
            <person name="Asai D.J."/>
            <person name="Bowman C.A."/>
            <person name="Russell D.A."/>
            <person name="Pope W.H."/>
            <person name="Jacobs-Sera D."/>
            <person name="Hendrix R.W."/>
            <person name="Hatfull G.F."/>
        </authorList>
    </citation>
    <scope>NUCLEOTIDE SEQUENCE [LARGE SCALE GENOMIC DNA]</scope>
    <source>
        <strain evidence="2 3">PUDD_83A45</strain>
    </source>
</reference>
<evidence type="ECO:0000313" key="2">
    <source>
        <dbReference type="EMBL" id="AKV59072.1"/>
    </source>
</evidence>
<evidence type="ECO:0000313" key="3">
    <source>
        <dbReference type="Proteomes" id="UP000060016"/>
    </source>
</evidence>
<dbReference type="EMBL" id="CP012342">
    <property type="protein sequence ID" value="AKV59072.1"/>
    <property type="molecule type" value="Genomic_DNA"/>
</dbReference>
<feature type="region of interest" description="Disordered" evidence="1">
    <location>
        <begin position="67"/>
        <end position="91"/>
    </location>
</feature>
<dbReference type="RefSeq" id="WP_083439795.1">
    <property type="nucleotide sequence ID" value="NZ_CP012342.1"/>
</dbReference>
<gene>
    <name evidence="2" type="ORF">AK829_07785</name>
</gene>
<accession>A0A0K1RCB3</accession>
<protein>
    <submittedName>
        <fullName evidence="2">Uncharacterized protein</fullName>
    </submittedName>
</protein>
<name>A0A0K1RCB3_9CORY</name>
<dbReference type="Proteomes" id="UP000060016">
    <property type="component" value="Chromosome"/>
</dbReference>
<sequence length="91" mass="10698">MDFAEFAEKYQRRTAKRLQDFEAAIRAAQRTMEVTAQQHAIARELYPQRPVYIPRGDYTLPRKVYEKQRQGQVRSVLRREGPGTESEKPDS</sequence>
<dbReference type="AlphaFoldDB" id="A0A0K1RCB3"/>